<organism evidence="4 5">
    <name type="scientific">Thermosediminibacter oceani (strain ATCC BAA-1034 / DSM 16646 / JW/IW-1228P)</name>
    <dbReference type="NCBI Taxonomy" id="555079"/>
    <lineage>
        <taxon>Bacteria</taxon>
        <taxon>Bacillati</taxon>
        <taxon>Bacillota</taxon>
        <taxon>Clostridia</taxon>
        <taxon>Thermosediminibacterales</taxon>
        <taxon>Thermosediminibacteraceae</taxon>
        <taxon>Thermosediminibacter</taxon>
    </lineage>
</organism>
<keyword evidence="5" id="KW-1185">Reference proteome</keyword>
<accession>D9S131</accession>
<evidence type="ECO:0000256" key="1">
    <source>
        <dbReference type="ARBA" id="ARBA00003863"/>
    </source>
</evidence>
<dbReference type="InterPro" id="IPR018126">
    <property type="entry name" value="SASP_alpha/beta-type_CS"/>
</dbReference>
<evidence type="ECO:0008006" key="6">
    <source>
        <dbReference type="Google" id="ProtNLM"/>
    </source>
</evidence>
<dbReference type="GO" id="GO:0003690">
    <property type="term" value="F:double-stranded DNA binding"/>
    <property type="evidence" value="ECO:0007669"/>
    <property type="project" value="InterPro"/>
</dbReference>
<protein>
    <recommendedName>
        <fullName evidence="6">Small, acid-soluble spore protein, alpha/beta type</fullName>
    </recommendedName>
</protein>
<evidence type="ECO:0000256" key="3">
    <source>
        <dbReference type="ARBA" id="ARBA00023125"/>
    </source>
</evidence>
<dbReference type="RefSeq" id="WP_013276918.1">
    <property type="nucleotide sequence ID" value="NC_014377.1"/>
</dbReference>
<dbReference type="AlphaFoldDB" id="D9S131"/>
<dbReference type="STRING" id="555079.Toce_2198"/>
<dbReference type="PROSITE" id="PS00304">
    <property type="entry name" value="SASP_1"/>
    <property type="match status" value="1"/>
</dbReference>
<sequence length="64" mass="7231">MARRRGVMSEALKYELAKEMGVADIVAREGWGGVSSRNCGNLVRLAIERAERMLMEDYARNNTQ</sequence>
<evidence type="ECO:0000313" key="5">
    <source>
        <dbReference type="Proteomes" id="UP000000272"/>
    </source>
</evidence>
<keyword evidence="3" id="KW-0238">DNA-binding</keyword>
<dbReference type="eggNOG" id="ENOG5032Y0E">
    <property type="taxonomic scope" value="Bacteria"/>
</dbReference>
<comment type="function">
    <text evidence="1">SASP are bound to spore DNA. They are double-stranded DNA-binding proteins that cause DNA to change to an a-like conformation. They protect the DNA backbone from chemical and enzymatic cleavage and are thus involved in dormant spore's high resistance to UV light.</text>
</comment>
<dbReference type="InterPro" id="IPR038300">
    <property type="entry name" value="SASP_sf_alpha/beta"/>
</dbReference>
<dbReference type="KEGG" id="toc:Toce_2198"/>
<proteinExistence type="inferred from homology"/>
<dbReference type="Gene3D" id="6.10.10.80">
    <property type="entry name" value="Small, acid-soluble spore protein, alpha/beta type-like"/>
    <property type="match status" value="1"/>
</dbReference>
<dbReference type="InterPro" id="IPR001448">
    <property type="entry name" value="SASP_alpha/beta-type"/>
</dbReference>
<name>D9S131_THEOJ</name>
<gene>
    <name evidence="4" type="ordered locus">Toce_2198</name>
</gene>
<dbReference type="OrthoDB" id="1684060at2"/>
<comment type="similarity">
    <text evidence="2">Belongs to the alpha/beta-type SASP family.</text>
</comment>
<dbReference type="HOGENOM" id="CLU_169738_3_0_9"/>
<dbReference type="Pfam" id="PF00269">
    <property type="entry name" value="SASP"/>
    <property type="match status" value="1"/>
</dbReference>
<reference evidence="4 5" key="1">
    <citation type="journal article" date="2010" name="Stand. Genomic Sci.">
        <title>Complete genome sequence of Thermosediminibacter oceani type strain (JW/IW-1228P).</title>
        <authorList>
            <person name="Pitluck S."/>
            <person name="Yasawong M."/>
            <person name="Munk C."/>
            <person name="Nolan M."/>
            <person name="Lapidus A."/>
            <person name="Lucas S."/>
            <person name="Glavina Del Rio T."/>
            <person name="Tice H."/>
            <person name="Cheng J.F."/>
            <person name="Bruce D."/>
            <person name="Detter C."/>
            <person name="Tapia R."/>
            <person name="Han C."/>
            <person name="Goodwin L."/>
            <person name="Liolios K."/>
            <person name="Ivanova N."/>
            <person name="Mavromatis K."/>
            <person name="Mikhailova N."/>
            <person name="Pati A."/>
            <person name="Chen A."/>
            <person name="Palaniappan K."/>
            <person name="Land M."/>
            <person name="Hauser L."/>
            <person name="Chang Y.J."/>
            <person name="Jeffries C.D."/>
            <person name="Rohde M."/>
            <person name="Spring S."/>
            <person name="Sikorski J."/>
            <person name="Goker M."/>
            <person name="Woyke T."/>
            <person name="Bristow J."/>
            <person name="Eisen J.A."/>
            <person name="Markowitz V."/>
            <person name="Hugenholtz P."/>
            <person name="Kyrpides N.C."/>
            <person name="Klenk H.P."/>
        </authorList>
    </citation>
    <scope>NUCLEOTIDE SEQUENCE [LARGE SCALE GENOMIC DNA]</scope>
    <source>
        <strain evidence="5">ATCC BAA-1034 / DSM 16646 / JW/IW-1228P</strain>
    </source>
</reference>
<dbReference type="Proteomes" id="UP000000272">
    <property type="component" value="Chromosome"/>
</dbReference>
<evidence type="ECO:0000313" key="4">
    <source>
        <dbReference type="EMBL" id="ADL08910.1"/>
    </source>
</evidence>
<evidence type="ECO:0000256" key="2">
    <source>
        <dbReference type="ARBA" id="ARBA00005442"/>
    </source>
</evidence>
<dbReference type="EMBL" id="CP002131">
    <property type="protein sequence ID" value="ADL08910.1"/>
    <property type="molecule type" value="Genomic_DNA"/>
</dbReference>
<dbReference type="GO" id="GO:0006265">
    <property type="term" value="P:DNA topological change"/>
    <property type="evidence" value="ECO:0007669"/>
    <property type="project" value="InterPro"/>
</dbReference>